<keyword evidence="7" id="KW-0003">3Fe-4S</keyword>
<organism evidence="8 9">
    <name type="scientific">Prauserella muralis</name>
    <dbReference type="NCBI Taxonomy" id="588067"/>
    <lineage>
        <taxon>Bacteria</taxon>
        <taxon>Bacillati</taxon>
        <taxon>Actinomycetota</taxon>
        <taxon>Actinomycetes</taxon>
        <taxon>Pseudonocardiales</taxon>
        <taxon>Pseudonocardiaceae</taxon>
        <taxon>Prauserella</taxon>
    </lineage>
</organism>
<evidence type="ECO:0000256" key="7">
    <source>
        <dbReference type="ARBA" id="ARBA00023291"/>
    </source>
</evidence>
<sequence length="63" mass="6986">MRIRVDMTRCQTHAQCVFAAPTVFTLDDNDELSYDAAPDDALRQAIEQAARACPERAIFLDGA</sequence>
<comment type="cofactor">
    <cofactor evidence="1">
        <name>[3Fe-4S] cluster</name>
        <dbReference type="ChEBI" id="CHEBI:21137"/>
    </cofactor>
</comment>
<dbReference type="OrthoDB" id="14703at2"/>
<dbReference type="PANTHER" id="PTHR36923:SF3">
    <property type="entry name" value="FERREDOXIN"/>
    <property type="match status" value="1"/>
</dbReference>
<accession>A0A2V4AGB0</accession>
<name>A0A2V4AGB0_9PSEU</name>
<gene>
    <name evidence="8" type="ORF">BAY60_28965</name>
</gene>
<protein>
    <submittedName>
        <fullName evidence="8">Ferredoxin</fullName>
    </submittedName>
</protein>
<dbReference type="SUPFAM" id="SSF54862">
    <property type="entry name" value="4Fe-4S ferredoxins"/>
    <property type="match status" value="1"/>
</dbReference>
<dbReference type="EMBL" id="MASW01000007">
    <property type="protein sequence ID" value="PXY18879.1"/>
    <property type="molecule type" value="Genomic_DNA"/>
</dbReference>
<dbReference type="AlphaFoldDB" id="A0A2V4AGB0"/>
<keyword evidence="4" id="KW-0249">Electron transport</keyword>
<dbReference type="GO" id="GO:0051538">
    <property type="term" value="F:3 iron, 4 sulfur cluster binding"/>
    <property type="evidence" value="ECO:0007669"/>
    <property type="project" value="UniProtKB-KW"/>
</dbReference>
<proteinExistence type="predicted"/>
<dbReference type="PANTHER" id="PTHR36923">
    <property type="entry name" value="FERREDOXIN"/>
    <property type="match status" value="1"/>
</dbReference>
<evidence type="ECO:0000256" key="1">
    <source>
        <dbReference type="ARBA" id="ARBA00001927"/>
    </source>
</evidence>
<dbReference type="Proteomes" id="UP000249915">
    <property type="component" value="Unassembled WGS sequence"/>
</dbReference>
<evidence type="ECO:0000313" key="9">
    <source>
        <dbReference type="Proteomes" id="UP000249915"/>
    </source>
</evidence>
<evidence type="ECO:0000256" key="6">
    <source>
        <dbReference type="ARBA" id="ARBA00023014"/>
    </source>
</evidence>
<dbReference type="RefSeq" id="WP_112284794.1">
    <property type="nucleotide sequence ID" value="NZ_MASW01000007.1"/>
</dbReference>
<keyword evidence="6" id="KW-0411">Iron-sulfur</keyword>
<dbReference type="GO" id="GO:0046872">
    <property type="term" value="F:metal ion binding"/>
    <property type="evidence" value="ECO:0007669"/>
    <property type="project" value="UniProtKB-KW"/>
</dbReference>
<dbReference type="Gene3D" id="3.30.70.20">
    <property type="match status" value="1"/>
</dbReference>
<evidence type="ECO:0000256" key="2">
    <source>
        <dbReference type="ARBA" id="ARBA00022448"/>
    </source>
</evidence>
<reference evidence="8 9" key="1">
    <citation type="submission" date="2016-07" db="EMBL/GenBank/DDBJ databases">
        <title>Draft genome sequence of Prauserella muralis DSM 45305, isolated from a mould-covered wall in an indoor environment.</title>
        <authorList>
            <person name="Ruckert C."/>
            <person name="Albersmeier A."/>
            <person name="Jiang C.-L."/>
            <person name="Jiang Y."/>
            <person name="Kalinowski J."/>
            <person name="Schneider O."/>
            <person name="Winkler A."/>
            <person name="Zotchev S.B."/>
        </authorList>
    </citation>
    <scope>NUCLEOTIDE SEQUENCE [LARGE SCALE GENOMIC DNA]</scope>
    <source>
        <strain evidence="8 9">DSM 45305</strain>
    </source>
</reference>
<keyword evidence="3" id="KW-0479">Metal-binding</keyword>
<comment type="caution">
    <text evidence="8">The sequence shown here is derived from an EMBL/GenBank/DDBJ whole genome shotgun (WGS) entry which is preliminary data.</text>
</comment>
<dbReference type="Pfam" id="PF13459">
    <property type="entry name" value="Fer4_15"/>
    <property type="match status" value="1"/>
</dbReference>
<keyword evidence="5" id="KW-0408">Iron</keyword>
<evidence type="ECO:0000313" key="8">
    <source>
        <dbReference type="EMBL" id="PXY18879.1"/>
    </source>
</evidence>
<evidence type="ECO:0000256" key="4">
    <source>
        <dbReference type="ARBA" id="ARBA00022982"/>
    </source>
</evidence>
<keyword evidence="9" id="KW-1185">Reference proteome</keyword>
<evidence type="ECO:0000256" key="3">
    <source>
        <dbReference type="ARBA" id="ARBA00022723"/>
    </source>
</evidence>
<keyword evidence="2" id="KW-0813">Transport</keyword>
<dbReference type="InterPro" id="IPR051269">
    <property type="entry name" value="Fe-S_cluster_ET"/>
</dbReference>
<evidence type="ECO:0000256" key="5">
    <source>
        <dbReference type="ARBA" id="ARBA00023004"/>
    </source>
</evidence>